<reference evidence="14 15" key="1">
    <citation type="submission" date="2016-12" db="EMBL/GenBank/DDBJ databases">
        <authorList>
            <person name="Song W.-J."/>
            <person name="Kurnit D.M."/>
        </authorList>
    </citation>
    <scope>NUCLEOTIDE SEQUENCE [LARGE SCALE GENOMIC DNA]</scope>
    <source>
        <strain evidence="14 15">DSM 18488</strain>
    </source>
</reference>
<evidence type="ECO:0000256" key="11">
    <source>
        <dbReference type="RuleBase" id="RU364063"/>
    </source>
</evidence>
<keyword evidence="4 11" id="KW-0235">DNA replication</keyword>
<dbReference type="EC" id="2.7.7.7" evidence="11"/>
<evidence type="ECO:0000256" key="9">
    <source>
        <dbReference type="ARBA" id="ARBA00022932"/>
    </source>
</evidence>
<evidence type="ECO:0000313" key="14">
    <source>
        <dbReference type="EMBL" id="SHO53144.1"/>
    </source>
</evidence>
<comment type="subunit">
    <text evidence="11">DNA polymerase III contains a core (composed of alpha, epsilon and theta chains) that associates with a tau subunit. This core dimerizes to form the POLIII' complex. PolIII' associates with the gamma complex (composed of gamma, delta, delta', psi and chi chains) and with the beta chain to form the complete DNA polymerase III complex.</text>
</comment>
<dbReference type="InterPro" id="IPR050238">
    <property type="entry name" value="DNA_Rep/Repair_Clamp_Loader"/>
</dbReference>
<dbReference type="PANTHER" id="PTHR11669:SF0">
    <property type="entry name" value="PROTEIN STICHEL-LIKE 2"/>
    <property type="match status" value="1"/>
</dbReference>
<evidence type="ECO:0000256" key="3">
    <source>
        <dbReference type="ARBA" id="ARBA00022695"/>
    </source>
</evidence>
<feature type="domain" description="AAA+ ATPase" evidence="13">
    <location>
        <begin position="37"/>
        <end position="179"/>
    </location>
</feature>
<feature type="compositionally biased region" description="Polar residues" evidence="12">
    <location>
        <begin position="439"/>
        <end position="453"/>
    </location>
</feature>
<dbReference type="InterPro" id="IPR012763">
    <property type="entry name" value="DNA_pol_III_sug/sutau_N"/>
</dbReference>
<dbReference type="RefSeq" id="WP_073616717.1">
    <property type="nucleotide sequence ID" value="NZ_FRFE01000047.1"/>
</dbReference>
<dbReference type="GO" id="GO:0006261">
    <property type="term" value="P:DNA-templated DNA replication"/>
    <property type="evidence" value="ECO:0007669"/>
    <property type="project" value="TreeGrafter"/>
</dbReference>
<dbReference type="Gene3D" id="1.20.272.10">
    <property type="match status" value="1"/>
</dbReference>
<keyword evidence="2 11" id="KW-0808">Transferase</keyword>
<comment type="similarity">
    <text evidence="1 11">Belongs to the DnaX/STICHEL family.</text>
</comment>
<dbReference type="SUPFAM" id="SSF48019">
    <property type="entry name" value="post-AAA+ oligomerization domain-like"/>
    <property type="match status" value="1"/>
</dbReference>
<dbReference type="InterPro" id="IPR022754">
    <property type="entry name" value="DNA_pol_III_gamma-3"/>
</dbReference>
<dbReference type="FunFam" id="3.40.50.300:FF:000014">
    <property type="entry name" value="DNA polymerase III subunit gamma/tau"/>
    <property type="match status" value="1"/>
</dbReference>
<dbReference type="GO" id="GO:0009360">
    <property type="term" value="C:DNA polymerase III complex"/>
    <property type="evidence" value="ECO:0007669"/>
    <property type="project" value="InterPro"/>
</dbReference>
<dbReference type="Pfam" id="PF13177">
    <property type="entry name" value="DNA_pol3_delta2"/>
    <property type="match status" value="1"/>
</dbReference>
<dbReference type="InterPro" id="IPR008921">
    <property type="entry name" value="DNA_pol3_clamp-load_cplx_C"/>
</dbReference>
<dbReference type="Pfam" id="PF22608">
    <property type="entry name" value="DNAX_ATPase_lid"/>
    <property type="match status" value="1"/>
</dbReference>
<dbReference type="FunFam" id="1.10.8.60:FF:000013">
    <property type="entry name" value="DNA polymerase III subunit gamma/tau"/>
    <property type="match status" value="1"/>
</dbReference>
<evidence type="ECO:0000256" key="10">
    <source>
        <dbReference type="ARBA" id="ARBA00049244"/>
    </source>
</evidence>
<feature type="compositionally biased region" description="Low complexity" evidence="12">
    <location>
        <begin position="383"/>
        <end position="402"/>
    </location>
</feature>
<dbReference type="InterPro" id="IPR027417">
    <property type="entry name" value="P-loop_NTPase"/>
</dbReference>
<dbReference type="SMART" id="SM00382">
    <property type="entry name" value="AAA"/>
    <property type="match status" value="1"/>
</dbReference>
<dbReference type="Gene3D" id="1.10.8.60">
    <property type="match status" value="1"/>
</dbReference>
<keyword evidence="15" id="KW-1185">Reference proteome</keyword>
<comment type="catalytic activity">
    <reaction evidence="10 11">
        <text>DNA(n) + a 2'-deoxyribonucleoside 5'-triphosphate = DNA(n+1) + diphosphate</text>
        <dbReference type="Rhea" id="RHEA:22508"/>
        <dbReference type="Rhea" id="RHEA-COMP:17339"/>
        <dbReference type="Rhea" id="RHEA-COMP:17340"/>
        <dbReference type="ChEBI" id="CHEBI:33019"/>
        <dbReference type="ChEBI" id="CHEBI:61560"/>
        <dbReference type="ChEBI" id="CHEBI:173112"/>
        <dbReference type="EC" id="2.7.7.7"/>
    </reaction>
</comment>
<evidence type="ECO:0000256" key="4">
    <source>
        <dbReference type="ARBA" id="ARBA00022705"/>
    </source>
</evidence>
<keyword evidence="9 11" id="KW-0239">DNA-directed DNA polymerase</keyword>
<evidence type="ECO:0000256" key="8">
    <source>
        <dbReference type="ARBA" id="ARBA00022840"/>
    </source>
</evidence>
<keyword evidence="6 11" id="KW-0547">Nucleotide-binding</keyword>
<proteinExistence type="inferred from homology"/>
<dbReference type="CDD" id="cd00009">
    <property type="entry name" value="AAA"/>
    <property type="match status" value="1"/>
</dbReference>
<keyword evidence="7" id="KW-0862">Zinc</keyword>
<comment type="function">
    <text evidence="11">DNA polymerase III is a complex, multichain enzyme responsible for most of the replicative synthesis in bacteria. This DNA polymerase also exhibits 3' to 5' exonuclease activity.</text>
</comment>
<dbReference type="Pfam" id="PF12169">
    <property type="entry name" value="DNA_pol3_gamma3"/>
    <property type="match status" value="1"/>
</dbReference>
<dbReference type="InterPro" id="IPR001270">
    <property type="entry name" value="ClpA/B"/>
</dbReference>
<dbReference type="CDD" id="cd18137">
    <property type="entry name" value="HLD_clamp_pol_III_gamma_tau"/>
    <property type="match status" value="1"/>
</dbReference>
<keyword evidence="8 11" id="KW-0067">ATP-binding</keyword>
<dbReference type="GO" id="GO:0005524">
    <property type="term" value="F:ATP binding"/>
    <property type="evidence" value="ECO:0007669"/>
    <property type="project" value="UniProtKB-KW"/>
</dbReference>
<dbReference type="EMBL" id="FRFE01000047">
    <property type="protein sequence ID" value="SHO53144.1"/>
    <property type="molecule type" value="Genomic_DNA"/>
</dbReference>
<dbReference type="GO" id="GO:0046872">
    <property type="term" value="F:metal ion binding"/>
    <property type="evidence" value="ECO:0007669"/>
    <property type="project" value="UniProtKB-KW"/>
</dbReference>
<dbReference type="NCBIfam" id="TIGR02397">
    <property type="entry name" value="dnaX_nterm"/>
    <property type="match status" value="1"/>
</dbReference>
<dbReference type="GO" id="GO:0003887">
    <property type="term" value="F:DNA-directed DNA polymerase activity"/>
    <property type="evidence" value="ECO:0007669"/>
    <property type="project" value="UniProtKB-KW"/>
</dbReference>
<dbReference type="InterPro" id="IPR045085">
    <property type="entry name" value="HLD_clamp_pol_III_gamma_tau"/>
</dbReference>
<evidence type="ECO:0000256" key="12">
    <source>
        <dbReference type="SAM" id="MobiDB-lite"/>
    </source>
</evidence>
<protein>
    <recommendedName>
        <fullName evidence="11">DNA polymerase III subunit gamma/tau</fullName>
        <ecNumber evidence="11">2.7.7.7</ecNumber>
    </recommendedName>
</protein>
<dbReference type="Gene3D" id="3.40.50.300">
    <property type="entry name" value="P-loop containing nucleotide triphosphate hydrolases"/>
    <property type="match status" value="1"/>
</dbReference>
<dbReference type="OrthoDB" id="9810148at2"/>
<dbReference type="NCBIfam" id="NF004046">
    <property type="entry name" value="PRK05563.1"/>
    <property type="match status" value="1"/>
</dbReference>
<evidence type="ECO:0000313" key="15">
    <source>
        <dbReference type="Proteomes" id="UP000184603"/>
    </source>
</evidence>
<evidence type="ECO:0000259" key="13">
    <source>
        <dbReference type="SMART" id="SM00382"/>
    </source>
</evidence>
<gene>
    <name evidence="11" type="primary">dnaX</name>
    <name evidence="14" type="ORF">SAMN02745220_04951</name>
</gene>
<evidence type="ECO:0000256" key="1">
    <source>
        <dbReference type="ARBA" id="ARBA00006360"/>
    </source>
</evidence>
<dbReference type="InterPro" id="IPR003593">
    <property type="entry name" value="AAA+_ATPase"/>
</dbReference>
<dbReference type="GO" id="GO:0003677">
    <property type="term" value="F:DNA binding"/>
    <property type="evidence" value="ECO:0007669"/>
    <property type="project" value="InterPro"/>
</dbReference>
<dbReference type="STRING" id="1121416.SAMN02745220_04951"/>
<feature type="region of interest" description="Disordered" evidence="12">
    <location>
        <begin position="380"/>
        <end position="455"/>
    </location>
</feature>
<dbReference type="PANTHER" id="PTHR11669">
    <property type="entry name" value="REPLICATION FACTOR C / DNA POLYMERASE III GAMMA-TAU SUBUNIT"/>
    <property type="match status" value="1"/>
</dbReference>
<evidence type="ECO:0000256" key="5">
    <source>
        <dbReference type="ARBA" id="ARBA00022723"/>
    </source>
</evidence>
<dbReference type="AlphaFoldDB" id="A0A1M7YKJ5"/>
<sequence>MSYLVLARKSRPQTFDQVVGQRSVVKTLQNSLARNRVAHAILFSGVRGVGKTTLARIMAKAINCEGNGDNRPCNACNPCRDIMTGSSLDLIEIDGASNRGIQEIRELKEKIKFLPTSCKYKIIIIDEVHMLTTEAFNALLKTLEEPPEHVYFMFATTELHKIPITILSRCQQYELKRIPAAELGEHFEKLALQEEVEIEPKALSLIVREAEGSVRDGLSLLDQVFSFGEKKISIQDVTEVLGLVNRDILWQLSEALLTGDRTTALKSLEDIFAFGMDIKRFSSDLLECFRTLLLTRIEGCSELLDIPAEELHRCRDMAARFSPETIHQKLNLLMRMVEDIRYSSQPRLALETGFLKIIEAGNIVAVTDILGKLQQLLGSDGQSSASRPAVTVAPPAPKAATTSPPPAQPSQPVKKKITSELSPEPPDYGEIPLPEEENGNNTPHEPFSANRTVPQPAAAVQKSVAEVHATPKPTPATTVPEVHAHAKDIRKHWPEFITYVKDRIIWMAQDLNRARVKEVDGELQLHYDDPAECSLLRRKENKNQLTEFVLDFFQKELKVHFILPKVEDNPDEKNGVDSPQQKRQQLAHDPLTIMTAEIFHGQIGDIRIGPRSR</sequence>
<organism evidence="14 15">
    <name type="scientific">Desulfopila aestuarii DSM 18488</name>
    <dbReference type="NCBI Taxonomy" id="1121416"/>
    <lineage>
        <taxon>Bacteria</taxon>
        <taxon>Pseudomonadati</taxon>
        <taxon>Thermodesulfobacteriota</taxon>
        <taxon>Desulfobulbia</taxon>
        <taxon>Desulfobulbales</taxon>
        <taxon>Desulfocapsaceae</taxon>
        <taxon>Desulfopila</taxon>
    </lineage>
</organism>
<keyword evidence="3 11" id="KW-0548">Nucleotidyltransferase</keyword>
<accession>A0A1M7YKJ5</accession>
<evidence type="ECO:0000256" key="6">
    <source>
        <dbReference type="ARBA" id="ARBA00022741"/>
    </source>
</evidence>
<keyword evidence="5" id="KW-0479">Metal-binding</keyword>
<dbReference type="SUPFAM" id="SSF52540">
    <property type="entry name" value="P-loop containing nucleoside triphosphate hydrolases"/>
    <property type="match status" value="1"/>
</dbReference>
<dbReference type="Proteomes" id="UP000184603">
    <property type="component" value="Unassembled WGS sequence"/>
</dbReference>
<name>A0A1M7YKJ5_9BACT</name>
<evidence type="ECO:0000256" key="2">
    <source>
        <dbReference type="ARBA" id="ARBA00022679"/>
    </source>
</evidence>
<evidence type="ECO:0000256" key="7">
    <source>
        <dbReference type="ARBA" id="ARBA00022833"/>
    </source>
</evidence>
<dbReference type="PRINTS" id="PR00300">
    <property type="entry name" value="CLPPROTEASEA"/>
</dbReference>